<dbReference type="GO" id="GO:0046961">
    <property type="term" value="F:proton-transporting ATPase activity, rotational mechanism"/>
    <property type="evidence" value="ECO:0007669"/>
    <property type="project" value="InterPro"/>
</dbReference>
<keyword evidence="8" id="KW-0375">Hydrogen ion transport</keyword>
<evidence type="ECO:0000256" key="3">
    <source>
        <dbReference type="ARBA" id="ARBA00022448"/>
    </source>
</evidence>
<accession>W4KH90</accession>
<dbReference type="Pfam" id="PF01496">
    <property type="entry name" value="V_ATPase_I"/>
    <property type="match status" value="1"/>
</dbReference>
<organism evidence="10 11">
    <name type="scientific">Heterobasidion irregulare (strain TC 32-1)</name>
    <dbReference type="NCBI Taxonomy" id="747525"/>
    <lineage>
        <taxon>Eukaryota</taxon>
        <taxon>Fungi</taxon>
        <taxon>Dikarya</taxon>
        <taxon>Basidiomycota</taxon>
        <taxon>Agaricomycotina</taxon>
        <taxon>Agaricomycetes</taxon>
        <taxon>Russulales</taxon>
        <taxon>Bondarzewiaceae</taxon>
        <taxon>Heterobasidion</taxon>
        <taxon>Heterobasidion annosum species complex</taxon>
    </lineage>
</organism>
<dbReference type="EMBL" id="KI925455">
    <property type="protein sequence ID" value="ETW85223.1"/>
    <property type="molecule type" value="Genomic_DNA"/>
</dbReference>
<evidence type="ECO:0000256" key="2">
    <source>
        <dbReference type="ARBA" id="ARBA00009904"/>
    </source>
</evidence>
<comment type="function">
    <text evidence="8">Essential component of the vacuolar proton pump (V-ATPase), a multimeric enzyme that catalyzes the translocation of protons across the membranes. Required for assembly and activity of the V-ATPase.</text>
</comment>
<keyword evidence="5" id="KW-1133">Transmembrane helix</keyword>
<evidence type="ECO:0000256" key="7">
    <source>
        <dbReference type="ARBA" id="ARBA00023136"/>
    </source>
</evidence>
<dbReference type="GO" id="GO:0000329">
    <property type="term" value="C:fungal-type vacuole membrane"/>
    <property type="evidence" value="ECO:0007669"/>
    <property type="project" value="TreeGrafter"/>
</dbReference>
<keyword evidence="11" id="KW-1185">Reference proteome</keyword>
<feature type="region of interest" description="Disordered" evidence="9">
    <location>
        <begin position="22"/>
        <end position="47"/>
    </location>
</feature>
<evidence type="ECO:0000256" key="8">
    <source>
        <dbReference type="RuleBase" id="RU361189"/>
    </source>
</evidence>
<dbReference type="RefSeq" id="XP_009542096.1">
    <property type="nucleotide sequence ID" value="XM_009543801.1"/>
</dbReference>
<dbReference type="OrthoDB" id="10264220at2759"/>
<keyword evidence="6 8" id="KW-0406">Ion transport</keyword>
<evidence type="ECO:0000256" key="6">
    <source>
        <dbReference type="ARBA" id="ARBA00023065"/>
    </source>
</evidence>
<comment type="similarity">
    <text evidence="2 8">Belongs to the V-ATPase 116 kDa subunit family.</text>
</comment>
<dbReference type="InParanoid" id="W4KH90"/>
<dbReference type="KEGG" id="hir:HETIRDRAFT_101051"/>
<keyword evidence="7" id="KW-0472">Membrane</keyword>
<dbReference type="PANTHER" id="PTHR11629:SF63">
    <property type="entry name" value="V-TYPE PROTON ATPASE SUBUNIT A"/>
    <property type="match status" value="1"/>
</dbReference>
<keyword evidence="4" id="KW-0812">Transmembrane</keyword>
<evidence type="ECO:0000313" key="11">
    <source>
        <dbReference type="Proteomes" id="UP000030671"/>
    </source>
</evidence>
<dbReference type="InterPro" id="IPR002490">
    <property type="entry name" value="V-ATPase_116kDa_su"/>
</dbReference>
<protein>
    <recommendedName>
        <fullName evidence="8">V-type proton ATPase subunit a</fullName>
    </recommendedName>
</protein>
<proteinExistence type="inferred from homology"/>
<name>W4KH90_HETIT</name>
<dbReference type="GO" id="GO:0016471">
    <property type="term" value="C:vacuolar proton-transporting V-type ATPase complex"/>
    <property type="evidence" value="ECO:0007669"/>
    <property type="project" value="TreeGrafter"/>
</dbReference>
<dbReference type="GeneID" id="20665730"/>
<evidence type="ECO:0000256" key="4">
    <source>
        <dbReference type="ARBA" id="ARBA00022692"/>
    </source>
</evidence>
<dbReference type="GO" id="GO:0051117">
    <property type="term" value="F:ATPase binding"/>
    <property type="evidence" value="ECO:0007669"/>
    <property type="project" value="TreeGrafter"/>
</dbReference>
<dbReference type="GO" id="GO:0033179">
    <property type="term" value="C:proton-transporting V-type ATPase, V0 domain"/>
    <property type="evidence" value="ECO:0007669"/>
    <property type="project" value="InterPro"/>
</dbReference>
<dbReference type="AlphaFoldDB" id="W4KH90"/>
<sequence>MLVVKPYVQWKEMKKIQNQGYVGLAHGDGPQEDMVRRSDDLEGEEEGNGRAIAEEIDEEHDQHDFGEVVIHQVIHTIEFCLGCTSLTVPYFRLWALLLTHAQLSEVMWNMKLGGVLAREWS</sequence>
<dbReference type="STRING" id="747525.W4KH90"/>
<dbReference type="eggNOG" id="KOG2189">
    <property type="taxonomic scope" value="Eukaryota"/>
</dbReference>
<dbReference type="Proteomes" id="UP000030671">
    <property type="component" value="Unassembled WGS sequence"/>
</dbReference>
<evidence type="ECO:0000313" key="10">
    <source>
        <dbReference type="EMBL" id="ETW85223.1"/>
    </source>
</evidence>
<evidence type="ECO:0000256" key="9">
    <source>
        <dbReference type="SAM" id="MobiDB-lite"/>
    </source>
</evidence>
<dbReference type="HOGENOM" id="CLU_2038365_0_0_1"/>
<dbReference type="PANTHER" id="PTHR11629">
    <property type="entry name" value="VACUOLAR PROTON ATPASES"/>
    <property type="match status" value="1"/>
</dbReference>
<reference evidence="10 11" key="1">
    <citation type="journal article" date="2012" name="New Phytol.">
        <title>Insight into trade-off between wood decay and parasitism from the genome of a fungal forest pathogen.</title>
        <authorList>
            <person name="Olson A."/>
            <person name="Aerts A."/>
            <person name="Asiegbu F."/>
            <person name="Belbahri L."/>
            <person name="Bouzid O."/>
            <person name="Broberg A."/>
            <person name="Canback B."/>
            <person name="Coutinho P.M."/>
            <person name="Cullen D."/>
            <person name="Dalman K."/>
            <person name="Deflorio G."/>
            <person name="van Diepen L.T."/>
            <person name="Dunand C."/>
            <person name="Duplessis S."/>
            <person name="Durling M."/>
            <person name="Gonthier P."/>
            <person name="Grimwood J."/>
            <person name="Fossdal C.G."/>
            <person name="Hansson D."/>
            <person name="Henrissat B."/>
            <person name="Hietala A."/>
            <person name="Himmelstrand K."/>
            <person name="Hoffmeister D."/>
            <person name="Hogberg N."/>
            <person name="James T.Y."/>
            <person name="Karlsson M."/>
            <person name="Kohler A."/>
            <person name="Kues U."/>
            <person name="Lee Y.H."/>
            <person name="Lin Y.C."/>
            <person name="Lind M."/>
            <person name="Lindquist E."/>
            <person name="Lombard V."/>
            <person name="Lucas S."/>
            <person name="Lunden K."/>
            <person name="Morin E."/>
            <person name="Murat C."/>
            <person name="Park J."/>
            <person name="Raffaello T."/>
            <person name="Rouze P."/>
            <person name="Salamov A."/>
            <person name="Schmutz J."/>
            <person name="Solheim H."/>
            <person name="Stahlberg J."/>
            <person name="Velez H."/>
            <person name="de Vries R.P."/>
            <person name="Wiebenga A."/>
            <person name="Woodward S."/>
            <person name="Yakovlev I."/>
            <person name="Garbelotto M."/>
            <person name="Martin F."/>
            <person name="Grigoriev I.V."/>
            <person name="Stenlid J."/>
        </authorList>
    </citation>
    <scope>NUCLEOTIDE SEQUENCE [LARGE SCALE GENOMIC DNA]</scope>
    <source>
        <strain evidence="10 11">TC 32-1</strain>
    </source>
</reference>
<comment type="subcellular location">
    <subcellularLocation>
        <location evidence="1">Membrane</location>
        <topology evidence="1">Multi-pass membrane protein</topology>
    </subcellularLocation>
</comment>
<evidence type="ECO:0000256" key="5">
    <source>
        <dbReference type="ARBA" id="ARBA00022989"/>
    </source>
</evidence>
<dbReference type="GO" id="GO:0007035">
    <property type="term" value="P:vacuolar acidification"/>
    <property type="evidence" value="ECO:0007669"/>
    <property type="project" value="TreeGrafter"/>
</dbReference>
<keyword evidence="3 8" id="KW-0813">Transport</keyword>
<evidence type="ECO:0000256" key="1">
    <source>
        <dbReference type="ARBA" id="ARBA00004141"/>
    </source>
</evidence>
<gene>
    <name evidence="10" type="ORF">HETIRDRAFT_101051</name>
</gene>